<dbReference type="Gene3D" id="3.20.20.70">
    <property type="entry name" value="Aldolase class I"/>
    <property type="match status" value="1"/>
</dbReference>
<accession>B8KYD5</accession>
<comment type="catalytic activity">
    <reaction evidence="1 9">
        <text>N-(5-phospho-beta-D-ribosyl)anthranilate = 1-(2-carboxyphenylamino)-1-deoxy-D-ribulose 5-phosphate</text>
        <dbReference type="Rhea" id="RHEA:21540"/>
        <dbReference type="ChEBI" id="CHEBI:18277"/>
        <dbReference type="ChEBI" id="CHEBI:58613"/>
        <dbReference type="EC" id="5.3.1.24"/>
    </reaction>
</comment>
<dbReference type="HOGENOM" id="CLU_076364_1_1_6"/>
<proteinExistence type="inferred from homology"/>
<evidence type="ECO:0000256" key="3">
    <source>
        <dbReference type="ARBA" id="ARBA00012572"/>
    </source>
</evidence>
<organism evidence="11 12">
    <name type="scientific">Luminiphilus syltensis NOR5-1B</name>
    <dbReference type="NCBI Taxonomy" id="565045"/>
    <lineage>
        <taxon>Bacteria</taxon>
        <taxon>Pseudomonadati</taxon>
        <taxon>Pseudomonadota</taxon>
        <taxon>Gammaproteobacteria</taxon>
        <taxon>Cellvibrionales</taxon>
        <taxon>Halieaceae</taxon>
        <taxon>Luminiphilus</taxon>
    </lineage>
</organism>
<comment type="similarity">
    <text evidence="9">Belongs to the TrpF family.</text>
</comment>
<dbReference type="Proteomes" id="UP000004699">
    <property type="component" value="Unassembled WGS sequence"/>
</dbReference>
<dbReference type="InterPro" id="IPR013785">
    <property type="entry name" value="Aldolase_TIM"/>
</dbReference>
<dbReference type="SUPFAM" id="SSF51366">
    <property type="entry name" value="Ribulose-phoshate binding barrel"/>
    <property type="match status" value="1"/>
</dbReference>
<dbReference type="UniPathway" id="UPA00035">
    <property type="reaction ID" value="UER00042"/>
</dbReference>
<dbReference type="EMBL" id="DS999411">
    <property type="protein sequence ID" value="EED35293.1"/>
    <property type="molecule type" value="Genomic_DNA"/>
</dbReference>
<gene>
    <name evidence="9 11" type="primary">trpF</name>
    <name evidence="11" type="ORF">NOR51B_1238</name>
</gene>
<dbReference type="PANTHER" id="PTHR42894:SF1">
    <property type="entry name" value="N-(5'-PHOSPHORIBOSYL)ANTHRANILATE ISOMERASE"/>
    <property type="match status" value="1"/>
</dbReference>
<protein>
    <recommendedName>
        <fullName evidence="4 9">N-(5'-phosphoribosyl)anthranilate isomerase</fullName>
        <shortName evidence="9">PRAI</shortName>
        <ecNumber evidence="3 9">5.3.1.24</ecNumber>
    </recommendedName>
</protein>
<evidence type="ECO:0000256" key="2">
    <source>
        <dbReference type="ARBA" id="ARBA00004664"/>
    </source>
</evidence>
<dbReference type="STRING" id="565045.NOR51B_1238"/>
<dbReference type="InterPro" id="IPR011060">
    <property type="entry name" value="RibuloseP-bd_barrel"/>
</dbReference>
<evidence type="ECO:0000256" key="6">
    <source>
        <dbReference type="ARBA" id="ARBA00022822"/>
    </source>
</evidence>
<evidence type="ECO:0000256" key="4">
    <source>
        <dbReference type="ARBA" id="ARBA00022272"/>
    </source>
</evidence>
<evidence type="ECO:0000256" key="9">
    <source>
        <dbReference type="HAMAP-Rule" id="MF_00135"/>
    </source>
</evidence>
<dbReference type="HAMAP" id="MF_00135">
    <property type="entry name" value="PRAI"/>
    <property type="match status" value="1"/>
</dbReference>
<sequence>MSIASAKQIVAALPPLTTVVALFVDPEPAWVKSVCDAVPVSLLQFHGSEPADFCEAFRRPYMKAVRVSVSEDVLIQAATHTLARGLLLDSADEQLAGGTGKTFDWSLVPRDLGAPIVLAGGLNADNVAEAVRVVEPAAVDVSTGVESAPGIKDPVKMASFINAARAAARGDS</sequence>
<keyword evidence="5 9" id="KW-0028">Amino-acid biosynthesis</keyword>
<dbReference type="PANTHER" id="PTHR42894">
    <property type="entry name" value="N-(5'-PHOSPHORIBOSYL)ANTHRANILATE ISOMERASE"/>
    <property type="match status" value="1"/>
</dbReference>
<evidence type="ECO:0000313" key="12">
    <source>
        <dbReference type="Proteomes" id="UP000004699"/>
    </source>
</evidence>
<dbReference type="InterPro" id="IPR001240">
    <property type="entry name" value="PRAI_dom"/>
</dbReference>
<evidence type="ECO:0000256" key="1">
    <source>
        <dbReference type="ARBA" id="ARBA00001164"/>
    </source>
</evidence>
<keyword evidence="8 9" id="KW-0413">Isomerase</keyword>
<dbReference type="AlphaFoldDB" id="B8KYD5"/>
<dbReference type="InterPro" id="IPR044643">
    <property type="entry name" value="TrpF_fam"/>
</dbReference>
<dbReference type="Pfam" id="PF00697">
    <property type="entry name" value="PRAI"/>
    <property type="match status" value="1"/>
</dbReference>
<keyword evidence="6 9" id="KW-0822">Tryptophan biosynthesis</keyword>
<evidence type="ECO:0000313" key="11">
    <source>
        <dbReference type="EMBL" id="EED35293.1"/>
    </source>
</evidence>
<evidence type="ECO:0000256" key="8">
    <source>
        <dbReference type="ARBA" id="ARBA00023235"/>
    </source>
</evidence>
<evidence type="ECO:0000259" key="10">
    <source>
        <dbReference type="Pfam" id="PF00697"/>
    </source>
</evidence>
<evidence type="ECO:0000256" key="5">
    <source>
        <dbReference type="ARBA" id="ARBA00022605"/>
    </source>
</evidence>
<comment type="pathway">
    <text evidence="2 9">Amino-acid biosynthesis; L-tryptophan biosynthesis; L-tryptophan from chorismate: step 3/5.</text>
</comment>
<dbReference type="EC" id="5.3.1.24" evidence="3 9"/>
<dbReference type="CDD" id="cd00405">
    <property type="entry name" value="PRAI"/>
    <property type="match status" value="1"/>
</dbReference>
<keyword evidence="7 9" id="KW-0057">Aromatic amino acid biosynthesis</keyword>
<keyword evidence="12" id="KW-1185">Reference proteome</keyword>
<dbReference type="GO" id="GO:0000162">
    <property type="term" value="P:L-tryptophan biosynthetic process"/>
    <property type="evidence" value="ECO:0007669"/>
    <property type="project" value="UniProtKB-UniRule"/>
</dbReference>
<evidence type="ECO:0000256" key="7">
    <source>
        <dbReference type="ARBA" id="ARBA00023141"/>
    </source>
</evidence>
<dbReference type="GO" id="GO:0004640">
    <property type="term" value="F:phosphoribosylanthranilate isomerase activity"/>
    <property type="evidence" value="ECO:0007669"/>
    <property type="project" value="UniProtKB-UniRule"/>
</dbReference>
<name>B8KYD5_9GAMM</name>
<feature type="domain" description="N-(5'phosphoribosyl) anthranilate isomerase (PRAI)" evidence="10">
    <location>
        <begin position="5"/>
        <end position="162"/>
    </location>
</feature>
<reference evidence="12" key="1">
    <citation type="journal article" date="2013" name="BMC Microbiol.">
        <title>Taxonomy and evolution of bacteriochlorophyll a-containing members of the OM60/NOR5 clade of marine gammaproteobacteria: description of Luminiphilus syltensis gen. nov., sp. nov., reclassification of Haliea rubra as Pseudohaliea rubra gen. nov., comb. nov., and emendation of Chromatocurvus halotolerans.</title>
        <authorList>
            <person name="Spring S."/>
            <person name="Riedel T."/>
            <person name="Sproer C."/>
            <person name="Yan S."/>
            <person name="Harder J."/>
            <person name="Fuchs B.M."/>
        </authorList>
    </citation>
    <scope>NUCLEOTIDE SEQUENCE [LARGE SCALE GENOMIC DNA]</scope>
    <source>
        <strain evidence="12">NOR51-B</strain>
    </source>
</reference>
<dbReference type="eggNOG" id="COG0135">
    <property type="taxonomic scope" value="Bacteria"/>
</dbReference>